<dbReference type="Proteomes" id="UP000324585">
    <property type="component" value="Unassembled WGS sequence"/>
</dbReference>
<gene>
    <name evidence="3" type="ORF">FVE85_4055</name>
</gene>
<dbReference type="EMBL" id="VRMN01000005">
    <property type="protein sequence ID" value="KAA8494080.1"/>
    <property type="molecule type" value="Genomic_DNA"/>
</dbReference>
<protein>
    <recommendedName>
        <fullName evidence="5">Transmembrane protein</fullName>
    </recommendedName>
</protein>
<evidence type="ECO:0008006" key="5">
    <source>
        <dbReference type="Google" id="ProtNLM"/>
    </source>
</evidence>
<reference evidence="4" key="1">
    <citation type="journal article" date="2019" name="Nat. Commun.">
        <title>Expansion of phycobilisome linker gene families in mesophilic red algae.</title>
        <authorList>
            <person name="Lee J."/>
            <person name="Kim D."/>
            <person name="Bhattacharya D."/>
            <person name="Yoon H.S."/>
        </authorList>
    </citation>
    <scope>NUCLEOTIDE SEQUENCE [LARGE SCALE GENOMIC DNA]</scope>
    <source>
        <strain evidence="4">CCMP 1328</strain>
    </source>
</reference>
<keyword evidence="2" id="KW-1133">Transmembrane helix</keyword>
<proteinExistence type="predicted"/>
<feature type="region of interest" description="Disordered" evidence="1">
    <location>
        <begin position="1"/>
        <end position="20"/>
    </location>
</feature>
<comment type="caution">
    <text evidence="3">The sequence shown here is derived from an EMBL/GenBank/DDBJ whole genome shotgun (WGS) entry which is preliminary data.</text>
</comment>
<evidence type="ECO:0000313" key="4">
    <source>
        <dbReference type="Proteomes" id="UP000324585"/>
    </source>
</evidence>
<dbReference type="AlphaFoldDB" id="A0A5J4YT44"/>
<dbReference type="OMA" id="CAFARAX"/>
<keyword evidence="2" id="KW-0812">Transmembrane</keyword>
<keyword evidence="2" id="KW-0472">Membrane</keyword>
<name>A0A5J4YT44_PORPP</name>
<feature type="transmembrane region" description="Helical" evidence="2">
    <location>
        <begin position="88"/>
        <end position="106"/>
    </location>
</feature>
<evidence type="ECO:0000313" key="3">
    <source>
        <dbReference type="EMBL" id="KAA8494080.1"/>
    </source>
</evidence>
<keyword evidence="4" id="KW-1185">Reference proteome</keyword>
<sequence length="184" mass="19932">MDKAEEAVVDNSEDGTAASARTPVKKTLQYRRKQLSWADLSETEKEVVISCGQNAALRGMFGLTAGLTGLLAALAVRGKPVSQYSLKTRFMAVALFTFGGTYIGAISSMPQCARTLAALPDSMLGTSITVAIGEWNTTKMREAYSKQKALVQDRETQIALNEAARKQQIEADAQSWVPDAPREK</sequence>
<evidence type="ECO:0000256" key="1">
    <source>
        <dbReference type="SAM" id="MobiDB-lite"/>
    </source>
</evidence>
<feature type="transmembrane region" description="Helical" evidence="2">
    <location>
        <begin position="55"/>
        <end position="76"/>
    </location>
</feature>
<organism evidence="3 4">
    <name type="scientific">Porphyridium purpureum</name>
    <name type="common">Red alga</name>
    <name type="synonym">Porphyridium cruentum</name>
    <dbReference type="NCBI Taxonomy" id="35688"/>
    <lineage>
        <taxon>Eukaryota</taxon>
        <taxon>Rhodophyta</taxon>
        <taxon>Bangiophyceae</taxon>
        <taxon>Porphyridiales</taxon>
        <taxon>Porphyridiaceae</taxon>
        <taxon>Porphyridium</taxon>
    </lineage>
</organism>
<accession>A0A5J4YT44</accession>
<evidence type="ECO:0000256" key="2">
    <source>
        <dbReference type="SAM" id="Phobius"/>
    </source>
</evidence>